<evidence type="ECO:0000313" key="1">
    <source>
        <dbReference type="EMBL" id="KAG8558221.1"/>
    </source>
</evidence>
<dbReference type="EMBL" id="WNYA01000008">
    <property type="protein sequence ID" value="KAG8558221.1"/>
    <property type="molecule type" value="Genomic_DNA"/>
</dbReference>
<dbReference type="Proteomes" id="UP000824782">
    <property type="component" value="Unassembled WGS sequence"/>
</dbReference>
<name>A0AAV7AA30_ENGPU</name>
<gene>
    <name evidence="1" type="ORF">GDO81_016912</name>
</gene>
<dbReference type="AlphaFoldDB" id="A0AAV7AA30"/>
<evidence type="ECO:0000313" key="2">
    <source>
        <dbReference type="Proteomes" id="UP000824782"/>
    </source>
</evidence>
<comment type="caution">
    <text evidence="1">The sequence shown here is derived from an EMBL/GenBank/DDBJ whole genome shotgun (WGS) entry which is preliminary data.</text>
</comment>
<proteinExistence type="predicted"/>
<sequence length="122" mass="13788">MFGGAVLPSSLSGVEFSIPTIRSLARGSPHPHNCLFCRSYPALPPLLRKAFFVTFWPQLVIPRHWKSPQPPTIVEWLQELGFIHSMEELVANNSADLGKMNTAWAPWGTYLSSQEWQDLLLK</sequence>
<organism evidence="1 2">
    <name type="scientific">Engystomops pustulosus</name>
    <name type="common">Tungara frog</name>
    <name type="synonym">Physalaemus pustulosus</name>
    <dbReference type="NCBI Taxonomy" id="76066"/>
    <lineage>
        <taxon>Eukaryota</taxon>
        <taxon>Metazoa</taxon>
        <taxon>Chordata</taxon>
        <taxon>Craniata</taxon>
        <taxon>Vertebrata</taxon>
        <taxon>Euteleostomi</taxon>
        <taxon>Amphibia</taxon>
        <taxon>Batrachia</taxon>
        <taxon>Anura</taxon>
        <taxon>Neobatrachia</taxon>
        <taxon>Hyloidea</taxon>
        <taxon>Leptodactylidae</taxon>
        <taxon>Leiuperinae</taxon>
        <taxon>Engystomops</taxon>
    </lineage>
</organism>
<keyword evidence="2" id="KW-1185">Reference proteome</keyword>
<accession>A0AAV7AA30</accession>
<evidence type="ECO:0008006" key="3">
    <source>
        <dbReference type="Google" id="ProtNLM"/>
    </source>
</evidence>
<protein>
    <recommendedName>
        <fullName evidence="3">SAM domain-containing protein</fullName>
    </recommendedName>
</protein>
<reference evidence="1" key="1">
    <citation type="thesis" date="2020" institute="ProQuest LLC" country="789 East Eisenhower Parkway, Ann Arbor, MI, USA">
        <title>Comparative Genomics and Chromosome Evolution.</title>
        <authorList>
            <person name="Mudd A.B."/>
        </authorList>
    </citation>
    <scope>NUCLEOTIDE SEQUENCE</scope>
    <source>
        <strain evidence="1">237g6f4</strain>
        <tissue evidence="1">Blood</tissue>
    </source>
</reference>